<reference evidence="1 2" key="1">
    <citation type="submission" date="2021-08" db="EMBL/GenBank/DDBJ databases">
        <title>Bactericidal Effect of Pseudomonas oryziphila sp. nov., a novel Pseudomonas Species Against Xanthomonas oryzae Reduces Disease Severity of Bacterial Leaf Streak of Rice.</title>
        <authorList>
            <person name="Yang R."/>
            <person name="Li S."/>
            <person name="Li Y."/>
            <person name="Yan Y."/>
            <person name="Fang Y."/>
            <person name="Zou L."/>
            <person name="Chen G."/>
        </authorList>
    </citation>
    <scope>NUCLEOTIDE SEQUENCE [LARGE SCALE GENOMIC DNA]</scope>
    <source>
        <strain evidence="1 2">DSM 17497</strain>
    </source>
</reference>
<dbReference type="EMBL" id="CP081966">
    <property type="protein sequence ID" value="QZP26191.1"/>
    <property type="molecule type" value="Genomic_DNA"/>
</dbReference>
<keyword evidence="2" id="KW-1185">Reference proteome</keyword>
<accession>A0ABX9AYM2</accession>
<evidence type="ECO:0000313" key="1">
    <source>
        <dbReference type="EMBL" id="QZP26191.1"/>
    </source>
</evidence>
<protein>
    <submittedName>
        <fullName evidence="1">Host nuclease inhibitor protein</fullName>
    </submittedName>
</protein>
<gene>
    <name evidence="1" type="ORF">K5H97_25950</name>
</gene>
<sequence length="134" mass="15043">MVEQSTISIDSIMEQVQVFASAWSLVDGPFDQGNALENAEEAKTDLREMLEAFCSNTDLKRVAEMLVTWHQRKMGNIEQVLSSPADTEIRLGETNPVVLTGEKLQGFRIGLIMARSWFENLPLKVTDNSPVEEE</sequence>
<dbReference type="Proteomes" id="UP000825591">
    <property type="component" value="Chromosome"/>
</dbReference>
<organism evidence="1 2">
    <name type="scientific">Pseudomonas mosselii</name>
    <dbReference type="NCBI Taxonomy" id="78327"/>
    <lineage>
        <taxon>Bacteria</taxon>
        <taxon>Pseudomonadati</taxon>
        <taxon>Pseudomonadota</taxon>
        <taxon>Gammaproteobacteria</taxon>
        <taxon>Pseudomonadales</taxon>
        <taxon>Pseudomonadaceae</taxon>
        <taxon>Pseudomonas</taxon>
    </lineage>
</organism>
<name>A0ABX9AYM2_9PSED</name>
<dbReference type="RefSeq" id="WP_028690364.1">
    <property type="nucleotide sequence ID" value="NZ_CP081966.1"/>
</dbReference>
<evidence type="ECO:0000313" key="2">
    <source>
        <dbReference type="Proteomes" id="UP000825591"/>
    </source>
</evidence>
<proteinExistence type="predicted"/>